<dbReference type="SUPFAM" id="SSF52540">
    <property type="entry name" value="P-loop containing nucleoside triphosphate hydrolases"/>
    <property type="match status" value="1"/>
</dbReference>
<dbReference type="AlphaFoldDB" id="A0A1I6L018"/>
<proteinExistence type="predicted"/>
<sequence>MVERPMLGGSYPSTEALLAAAAQRTGLSDFGPGDFVEGLDVLLDSLARGVPYAAPDREKAVALIGRRLDNRLKIEAWFKANPAAEQATIDAPISVVGLPRTGTSALGNMLSRDPQFRCLRPWEQEQPCPPPRIGEEAADPRRIAYAAFVERLLREQPDQAAMHLWDPDATMEDTEVLGLQFRAQQMTMPVFSYHAWWRAQDMRPTFAYHARIARLLQSSRPPNRWLFKAPHHKFHLDHMVDAYPDIRFIFTHRDPAKSVPSYASFVASLYPRDVVERIGRVTIGRHIHNHLLTGMHAAMAARTKLGPGRLLDVHHADFLADPMAVIERIYAWLGLPLGDDVRASFAAWHSENASGAHGTHRYAAADYGLTDEAIRDDYRFYTEAFGIDPERKRIAA</sequence>
<dbReference type="InterPro" id="IPR027417">
    <property type="entry name" value="P-loop_NTPase"/>
</dbReference>
<dbReference type="Proteomes" id="UP000198824">
    <property type="component" value="Unassembled WGS sequence"/>
</dbReference>
<dbReference type="Pfam" id="PF13469">
    <property type="entry name" value="Sulfotransfer_3"/>
    <property type="match status" value="1"/>
</dbReference>
<accession>A0A1I6L018</accession>
<name>A0A1I6L018_9SPHN</name>
<keyword evidence="1" id="KW-0808">Transferase</keyword>
<gene>
    <name evidence="1" type="ORF">SAMN05192580_2027</name>
</gene>
<dbReference type="Gene3D" id="3.40.50.300">
    <property type="entry name" value="P-loop containing nucleotide triphosphate hydrolases"/>
    <property type="match status" value="1"/>
</dbReference>
<dbReference type="STRING" id="1166337.SAMN05192580_2027"/>
<keyword evidence="2" id="KW-1185">Reference proteome</keyword>
<protein>
    <submittedName>
        <fullName evidence="1">Sulfotransferase family protein</fullName>
    </submittedName>
</protein>
<dbReference type="InterPro" id="IPR052736">
    <property type="entry name" value="Stf3_sulfotransferase"/>
</dbReference>
<dbReference type="PANTHER" id="PTHR36451">
    <property type="entry name" value="PAPS-DEPENDENT SULFOTRANSFERASE STF3"/>
    <property type="match status" value="1"/>
</dbReference>
<dbReference type="EMBL" id="FOZG01000002">
    <property type="protein sequence ID" value="SFR96530.1"/>
    <property type="molecule type" value="Genomic_DNA"/>
</dbReference>
<dbReference type="GO" id="GO:0016740">
    <property type="term" value="F:transferase activity"/>
    <property type="evidence" value="ECO:0007669"/>
    <property type="project" value="UniProtKB-KW"/>
</dbReference>
<reference evidence="1 2" key="1">
    <citation type="submission" date="2016-10" db="EMBL/GenBank/DDBJ databases">
        <authorList>
            <person name="de Groot N.N."/>
        </authorList>
    </citation>
    <scope>NUCLEOTIDE SEQUENCE [LARGE SCALE GENOMIC DNA]</scope>
    <source>
        <strain evidence="1 2">S5-249</strain>
    </source>
</reference>
<evidence type="ECO:0000313" key="1">
    <source>
        <dbReference type="EMBL" id="SFR96530.1"/>
    </source>
</evidence>
<dbReference type="RefSeq" id="WP_207544574.1">
    <property type="nucleotide sequence ID" value="NZ_FOZG01000002.1"/>
</dbReference>
<evidence type="ECO:0000313" key="2">
    <source>
        <dbReference type="Proteomes" id="UP000198824"/>
    </source>
</evidence>
<dbReference type="PANTHER" id="PTHR36451:SF1">
    <property type="entry name" value="OMEGA-HYDROXY-BETA-DIHYDROMENAQUINONE-9 SULFOTRANSFERASE STF3"/>
    <property type="match status" value="1"/>
</dbReference>
<organism evidence="1 2">
    <name type="scientific">Sphingomonas jatrophae</name>
    <dbReference type="NCBI Taxonomy" id="1166337"/>
    <lineage>
        <taxon>Bacteria</taxon>
        <taxon>Pseudomonadati</taxon>
        <taxon>Pseudomonadota</taxon>
        <taxon>Alphaproteobacteria</taxon>
        <taxon>Sphingomonadales</taxon>
        <taxon>Sphingomonadaceae</taxon>
        <taxon>Sphingomonas</taxon>
    </lineage>
</organism>